<evidence type="ECO:0000313" key="8">
    <source>
        <dbReference type="EMBL" id="KAH3794949.1"/>
    </source>
</evidence>
<keyword evidence="6" id="KW-0472">Membrane</keyword>
<evidence type="ECO:0000256" key="1">
    <source>
        <dbReference type="ARBA" id="ARBA00022536"/>
    </source>
</evidence>
<evidence type="ECO:0000259" key="7">
    <source>
        <dbReference type="PROSITE" id="PS50026"/>
    </source>
</evidence>
<dbReference type="FunFam" id="2.10.25.10:FF:000095">
    <property type="entry name" value="Notch, isoform B"/>
    <property type="match status" value="1"/>
</dbReference>
<evidence type="ECO:0000256" key="2">
    <source>
        <dbReference type="ARBA" id="ARBA00022737"/>
    </source>
</evidence>
<dbReference type="Proteomes" id="UP000828390">
    <property type="component" value="Unassembled WGS sequence"/>
</dbReference>
<dbReference type="PANTHER" id="PTHR12916">
    <property type="entry name" value="CYTOCHROME C OXIDASE POLYPEPTIDE VIC-2"/>
    <property type="match status" value="1"/>
</dbReference>
<keyword evidence="2" id="KW-0677">Repeat</keyword>
<keyword evidence="9" id="KW-1185">Reference proteome</keyword>
<name>A0A9D4F9N8_DREPO</name>
<feature type="transmembrane region" description="Helical" evidence="6">
    <location>
        <begin position="163"/>
        <end position="184"/>
    </location>
</feature>
<gene>
    <name evidence="8" type="ORF">DPMN_148491</name>
</gene>
<evidence type="ECO:0000256" key="5">
    <source>
        <dbReference type="SAM" id="MobiDB-lite"/>
    </source>
</evidence>
<dbReference type="PANTHER" id="PTHR12916:SF9">
    <property type="entry name" value="NEUROGENIC LOCUS NOTCH HOMOLOG PROTEIN 1-RELATED"/>
    <property type="match status" value="1"/>
</dbReference>
<dbReference type="PROSITE" id="PS50026">
    <property type="entry name" value="EGF_3"/>
    <property type="match status" value="2"/>
</dbReference>
<accession>A0A9D4F9N8</accession>
<dbReference type="PROSITE" id="PS01186">
    <property type="entry name" value="EGF_2"/>
    <property type="match status" value="1"/>
</dbReference>
<dbReference type="AlphaFoldDB" id="A0A9D4F9N8"/>
<keyword evidence="6" id="KW-0812">Transmembrane</keyword>
<comment type="caution">
    <text evidence="8">The sequence shown here is derived from an EMBL/GenBank/DDBJ whole genome shotgun (WGS) entry which is preliminary data.</text>
</comment>
<proteinExistence type="predicted"/>
<reference evidence="8" key="1">
    <citation type="journal article" date="2019" name="bioRxiv">
        <title>The Genome of the Zebra Mussel, Dreissena polymorpha: A Resource for Invasive Species Research.</title>
        <authorList>
            <person name="McCartney M.A."/>
            <person name="Auch B."/>
            <person name="Kono T."/>
            <person name="Mallez S."/>
            <person name="Zhang Y."/>
            <person name="Obille A."/>
            <person name="Becker A."/>
            <person name="Abrahante J.E."/>
            <person name="Garbe J."/>
            <person name="Badalamenti J.P."/>
            <person name="Herman A."/>
            <person name="Mangelson H."/>
            <person name="Liachko I."/>
            <person name="Sullivan S."/>
            <person name="Sone E.D."/>
            <person name="Koren S."/>
            <person name="Silverstein K.A.T."/>
            <person name="Beckman K.B."/>
            <person name="Gohl D.M."/>
        </authorList>
    </citation>
    <scope>NUCLEOTIDE SEQUENCE</scope>
    <source>
        <strain evidence="8">Duluth1</strain>
        <tissue evidence="8">Whole animal</tissue>
    </source>
</reference>
<dbReference type="InterPro" id="IPR000742">
    <property type="entry name" value="EGF"/>
</dbReference>
<sequence length="246" mass="26035">MCSCNIGWYGVKCDEEYVADPCLSTPCSNGTTCKRSGTNYTCDGSRVGLKNDSELADSCSSYPCKNGGMCALNGTAFTCSCTSDFHGSNCNLTDPTTSKSQGDSCIAEPCTNGGTCIVVGTSFGCLCVSGMTGYTCSTIVATPVSQTDAHDIESNTDSSSNLLALYIVVPVLTTGMVVASIVIYKYKKRQKVADGDVREGPRNQCFKSSDVPNNGLIRHNGPQFPPVNKSNKIFLTTQLSTINYAK</sequence>
<dbReference type="SMART" id="SM00181">
    <property type="entry name" value="EGF"/>
    <property type="match status" value="2"/>
</dbReference>
<feature type="domain" description="EGF-like" evidence="7">
    <location>
        <begin position="55"/>
        <end position="91"/>
    </location>
</feature>
<evidence type="ECO:0000256" key="4">
    <source>
        <dbReference type="PROSITE-ProRule" id="PRU00076"/>
    </source>
</evidence>
<dbReference type="PROSITE" id="PS00022">
    <property type="entry name" value="EGF_1"/>
    <property type="match status" value="3"/>
</dbReference>
<evidence type="ECO:0000256" key="6">
    <source>
        <dbReference type="SAM" id="Phobius"/>
    </source>
</evidence>
<dbReference type="Pfam" id="PF00008">
    <property type="entry name" value="EGF"/>
    <property type="match status" value="1"/>
</dbReference>
<dbReference type="GO" id="GO:0007219">
    <property type="term" value="P:Notch signaling pathway"/>
    <property type="evidence" value="ECO:0007669"/>
    <property type="project" value="TreeGrafter"/>
</dbReference>
<evidence type="ECO:0000256" key="3">
    <source>
        <dbReference type="ARBA" id="ARBA00023157"/>
    </source>
</evidence>
<dbReference type="EMBL" id="JAIWYP010000007">
    <property type="protein sequence ID" value="KAH3794949.1"/>
    <property type="molecule type" value="Genomic_DNA"/>
</dbReference>
<dbReference type="Gene3D" id="2.10.25.10">
    <property type="entry name" value="Laminin"/>
    <property type="match status" value="3"/>
</dbReference>
<keyword evidence="3 4" id="KW-1015">Disulfide bond</keyword>
<feature type="disulfide bond" evidence="4">
    <location>
        <begin position="81"/>
        <end position="90"/>
    </location>
</feature>
<dbReference type="GO" id="GO:0005112">
    <property type="term" value="F:Notch binding"/>
    <property type="evidence" value="ECO:0007669"/>
    <property type="project" value="TreeGrafter"/>
</dbReference>
<protein>
    <recommendedName>
        <fullName evidence="7">EGF-like domain-containing protein</fullName>
    </recommendedName>
</protein>
<feature type="disulfide bond" evidence="4">
    <location>
        <begin position="127"/>
        <end position="136"/>
    </location>
</feature>
<dbReference type="SUPFAM" id="SSF57196">
    <property type="entry name" value="EGF/Laminin"/>
    <property type="match status" value="2"/>
</dbReference>
<keyword evidence="6" id="KW-1133">Transmembrane helix</keyword>
<evidence type="ECO:0000313" key="9">
    <source>
        <dbReference type="Proteomes" id="UP000828390"/>
    </source>
</evidence>
<organism evidence="8 9">
    <name type="scientific">Dreissena polymorpha</name>
    <name type="common">Zebra mussel</name>
    <name type="synonym">Mytilus polymorpha</name>
    <dbReference type="NCBI Taxonomy" id="45954"/>
    <lineage>
        <taxon>Eukaryota</taxon>
        <taxon>Metazoa</taxon>
        <taxon>Spiralia</taxon>
        <taxon>Lophotrochozoa</taxon>
        <taxon>Mollusca</taxon>
        <taxon>Bivalvia</taxon>
        <taxon>Autobranchia</taxon>
        <taxon>Heteroconchia</taxon>
        <taxon>Euheterodonta</taxon>
        <taxon>Imparidentia</taxon>
        <taxon>Neoheterodontei</taxon>
        <taxon>Myida</taxon>
        <taxon>Dreissenoidea</taxon>
        <taxon>Dreissenidae</taxon>
        <taxon>Dreissena</taxon>
    </lineage>
</organism>
<comment type="caution">
    <text evidence="4">Lacks conserved residue(s) required for the propagation of feature annotation.</text>
</comment>
<keyword evidence="1 4" id="KW-0245">EGF-like domain</keyword>
<reference evidence="8" key="2">
    <citation type="submission" date="2020-11" db="EMBL/GenBank/DDBJ databases">
        <authorList>
            <person name="McCartney M.A."/>
            <person name="Auch B."/>
            <person name="Kono T."/>
            <person name="Mallez S."/>
            <person name="Becker A."/>
            <person name="Gohl D.M."/>
            <person name="Silverstein K.A.T."/>
            <person name="Koren S."/>
            <person name="Bechman K.B."/>
            <person name="Herman A."/>
            <person name="Abrahante J.E."/>
            <person name="Garbe J."/>
        </authorList>
    </citation>
    <scope>NUCLEOTIDE SEQUENCE</scope>
    <source>
        <strain evidence="8">Duluth1</strain>
        <tissue evidence="8">Whole animal</tissue>
    </source>
</reference>
<feature type="domain" description="EGF-like" evidence="7">
    <location>
        <begin position="101"/>
        <end position="137"/>
    </location>
</feature>
<feature type="region of interest" description="Disordered" evidence="5">
    <location>
        <begin position="195"/>
        <end position="223"/>
    </location>
</feature>